<proteinExistence type="predicted"/>
<sequence>MDSVGIEEFLAEEEEEGYLAEQLYSNNPQPTSFVLAHGLSILQLLATSAATTSEPNEFVSANHFLKLTTRLALLEGCFSPQRRLPPEMLGLIFTFCLDDDLTTEYTLSEEEHMLIVLGQVCSRWRAVVRIMIGFWTKLHFRTAAMKPCNAAVTQHLISLSRDMPLSLRFSSLIFDGDEEYIQRSNDSDGQASAMDLPSLSALECVVDRLEQLELDVTATDFRCSLVNRSDMEFCMLSTLSISVVDSRKCDFEDCLEIFRNAPVLRTLTIVGDEPPSVGEDGWPHMDTVWCSSFPWNQLTNLTIDIGIIAAEARKILCLCTALEVAVFSKLADDPAEEDARFGRVLYPDSTLPNLRELSITSDRMFCCDVLECMWLPNLESLTLEMFNCLDANPILRDLAQRSNFSLLRLRLCGLDGFDRTADVLHSFLTHISTLQELDLQYCSDLVGLMKSFTYPRSQGGLALLRFPHLRVFTVTQPDLGPDGECPKSFLRLVESLSHHAGGGGETPCPVLETIRIPFHADGGTRMKEQLASVCANGFNIEYLSSDPE</sequence>
<gene>
    <name evidence="1" type="ORF">R3P38DRAFT_3186915</name>
</gene>
<comment type="caution">
    <text evidence="1">The sequence shown here is derived from an EMBL/GenBank/DDBJ whole genome shotgun (WGS) entry which is preliminary data.</text>
</comment>
<dbReference type="EMBL" id="JAWWNJ010000023">
    <property type="protein sequence ID" value="KAK7033378.1"/>
    <property type="molecule type" value="Genomic_DNA"/>
</dbReference>
<organism evidence="1 2">
    <name type="scientific">Favolaschia claudopus</name>
    <dbReference type="NCBI Taxonomy" id="2862362"/>
    <lineage>
        <taxon>Eukaryota</taxon>
        <taxon>Fungi</taxon>
        <taxon>Dikarya</taxon>
        <taxon>Basidiomycota</taxon>
        <taxon>Agaricomycotina</taxon>
        <taxon>Agaricomycetes</taxon>
        <taxon>Agaricomycetidae</taxon>
        <taxon>Agaricales</taxon>
        <taxon>Marasmiineae</taxon>
        <taxon>Mycenaceae</taxon>
        <taxon>Favolaschia</taxon>
    </lineage>
</organism>
<dbReference type="Proteomes" id="UP001362999">
    <property type="component" value="Unassembled WGS sequence"/>
</dbReference>
<accession>A0AAW0C3E6</accession>
<dbReference type="SUPFAM" id="SSF52047">
    <property type="entry name" value="RNI-like"/>
    <property type="match status" value="1"/>
</dbReference>
<dbReference type="AlphaFoldDB" id="A0AAW0C3E6"/>
<keyword evidence="2" id="KW-1185">Reference proteome</keyword>
<evidence type="ECO:0000313" key="2">
    <source>
        <dbReference type="Proteomes" id="UP001362999"/>
    </source>
</evidence>
<name>A0AAW0C3E6_9AGAR</name>
<reference evidence="1 2" key="1">
    <citation type="journal article" date="2024" name="J Genomics">
        <title>Draft genome sequencing and assembly of Favolaschia claudopus CIRM-BRFM 2984 isolated from oak limbs.</title>
        <authorList>
            <person name="Navarro D."/>
            <person name="Drula E."/>
            <person name="Chaduli D."/>
            <person name="Cazenave R."/>
            <person name="Ahrendt S."/>
            <person name="Wang J."/>
            <person name="Lipzen A."/>
            <person name="Daum C."/>
            <person name="Barry K."/>
            <person name="Grigoriev I.V."/>
            <person name="Favel A."/>
            <person name="Rosso M.N."/>
            <person name="Martin F."/>
        </authorList>
    </citation>
    <scope>NUCLEOTIDE SEQUENCE [LARGE SCALE GENOMIC DNA]</scope>
    <source>
        <strain evidence="1 2">CIRM-BRFM 2984</strain>
    </source>
</reference>
<evidence type="ECO:0000313" key="1">
    <source>
        <dbReference type="EMBL" id="KAK7033378.1"/>
    </source>
</evidence>
<dbReference type="Gene3D" id="3.80.10.10">
    <property type="entry name" value="Ribonuclease Inhibitor"/>
    <property type="match status" value="1"/>
</dbReference>
<protein>
    <recommendedName>
        <fullName evidence="3">F-box domain-containing protein</fullName>
    </recommendedName>
</protein>
<dbReference type="InterPro" id="IPR032675">
    <property type="entry name" value="LRR_dom_sf"/>
</dbReference>
<evidence type="ECO:0008006" key="3">
    <source>
        <dbReference type="Google" id="ProtNLM"/>
    </source>
</evidence>